<dbReference type="RefSeq" id="WP_113887631.1">
    <property type="nucleotide sequence ID" value="NZ_QNRK01000002.1"/>
</dbReference>
<proteinExistence type="predicted"/>
<dbReference type="PROSITE" id="PS51257">
    <property type="entry name" value="PROKAR_LIPOPROTEIN"/>
    <property type="match status" value="1"/>
</dbReference>
<evidence type="ECO:0008006" key="4">
    <source>
        <dbReference type="Google" id="ProtNLM"/>
    </source>
</evidence>
<keyword evidence="3" id="KW-1185">Reference proteome</keyword>
<feature type="chain" id="PRO_5016687389" description="Lipoprotein" evidence="1">
    <location>
        <begin position="24"/>
        <end position="156"/>
    </location>
</feature>
<protein>
    <recommendedName>
        <fullName evidence="4">Lipoprotein</fullName>
    </recommendedName>
</protein>
<evidence type="ECO:0000313" key="3">
    <source>
        <dbReference type="Proteomes" id="UP000253529"/>
    </source>
</evidence>
<dbReference type="Proteomes" id="UP000253529">
    <property type="component" value="Unassembled WGS sequence"/>
</dbReference>
<dbReference type="EMBL" id="QNRK01000002">
    <property type="protein sequence ID" value="RBP17679.1"/>
    <property type="molecule type" value="Genomic_DNA"/>
</dbReference>
<feature type="signal peptide" evidence="1">
    <location>
        <begin position="1"/>
        <end position="23"/>
    </location>
</feature>
<dbReference type="OrthoDB" id="7961084at2"/>
<keyword evidence="1" id="KW-0732">Signal</keyword>
<comment type="caution">
    <text evidence="2">The sequence shown here is derived from an EMBL/GenBank/DDBJ whole genome shotgun (WGS) entry which is preliminary data.</text>
</comment>
<dbReference type="AlphaFoldDB" id="A0A366FVF5"/>
<evidence type="ECO:0000313" key="2">
    <source>
        <dbReference type="EMBL" id="RBP17679.1"/>
    </source>
</evidence>
<gene>
    <name evidence="2" type="ORF">DFR50_102171</name>
</gene>
<evidence type="ECO:0000256" key="1">
    <source>
        <dbReference type="SAM" id="SignalP"/>
    </source>
</evidence>
<sequence length="156" mass="16189">MAYAFRTAALALGGLAAALIAGCATEPPPPPVVAAPAVSADQLVGKWGFAAYHRDADRARTIKEALAQCNKPYVISKGPTGGVMMNLADQAELTELVLKAGPDGKTYLGPPGDAGTADDRIISNVDANSFTSTYVDPDNTARYGTSVYERCGQKKA</sequence>
<accession>A0A366FVF5</accession>
<organism evidence="2 3">
    <name type="scientific">Roseiarcus fermentans</name>
    <dbReference type="NCBI Taxonomy" id="1473586"/>
    <lineage>
        <taxon>Bacteria</taxon>
        <taxon>Pseudomonadati</taxon>
        <taxon>Pseudomonadota</taxon>
        <taxon>Alphaproteobacteria</taxon>
        <taxon>Hyphomicrobiales</taxon>
        <taxon>Roseiarcaceae</taxon>
        <taxon>Roseiarcus</taxon>
    </lineage>
</organism>
<name>A0A366FVF5_9HYPH</name>
<reference evidence="2 3" key="1">
    <citation type="submission" date="2018-06" db="EMBL/GenBank/DDBJ databases">
        <title>Genomic Encyclopedia of Type Strains, Phase IV (KMG-IV): sequencing the most valuable type-strain genomes for metagenomic binning, comparative biology and taxonomic classification.</title>
        <authorList>
            <person name="Goeker M."/>
        </authorList>
    </citation>
    <scope>NUCLEOTIDE SEQUENCE [LARGE SCALE GENOMIC DNA]</scope>
    <source>
        <strain evidence="2 3">DSM 24875</strain>
    </source>
</reference>